<dbReference type="EMBL" id="KV424053">
    <property type="protein sequence ID" value="KZT52855.1"/>
    <property type="molecule type" value="Genomic_DNA"/>
</dbReference>
<evidence type="ECO:0000313" key="1">
    <source>
        <dbReference type="EMBL" id="KZT52855.1"/>
    </source>
</evidence>
<protein>
    <submittedName>
        <fullName evidence="1">Uncharacterized protein</fullName>
    </submittedName>
</protein>
<feature type="non-terminal residue" evidence="1">
    <location>
        <position position="1"/>
    </location>
</feature>
<reference evidence="1 2" key="1">
    <citation type="journal article" date="2016" name="Mol. Biol. Evol.">
        <title>Comparative Genomics of Early-Diverging Mushroom-Forming Fungi Provides Insights into the Origins of Lignocellulose Decay Capabilities.</title>
        <authorList>
            <person name="Nagy L.G."/>
            <person name="Riley R."/>
            <person name="Tritt A."/>
            <person name="Adam C."/>
            <person name="Daum C."/>
            <person name="Floudas D."/>
            <person name="Sun H."/>
            <person name="Yadav J.S."/>
            <person name="Pangilinan J."/>
            <person name="Larsson K.H."/>
            <person name="Matsuura K."/>
            <person name="Barry K."/>
            <person name="Labutti K."/>
            <person name="Kuo R."/>
            <person name="Ohm R.A."/>
            <person name="Bhattacharya S.S."/>
            <person name="Shirouzu T."/>
            <person name="Yoshinaga Y."/>
            <person name="Martin F.M."/>
            <person name="Grigoriev I.V."/>
            <person name="Hibbett D.S."/>
        </authorList>
    </citation>
    <scope>NUCLEOTIDE SEQUENCE [LARGE SCALE GENOMIC DNA]</scope>
    <source>
        <strain evidence="1 2">HHB12733</strain>
    </source>
</reference>
<gene>
    <name evidence="1" type="ORF">CALCODRAFT_420094</name>
</gene>
<organism evidence="1 2">
    <name type="scientific">Calocera cornea HHB12733</name>
    <dbReference type="NCBI Taxonomy" id="1353952"/>
    <lineage>
        <taxon>Eukaryota</taxon>
        <taxon>Fungi</taxon>
        <taxon>Dikarya</taxon>
        <taxon>Basidiomycota</taxon>
        <taxon>Agaricomycotina</taxon>
        <taxon>Dacrymycetes</taxon>
        <taxon>Dacrymycetales</taxon>
        <taxon>Dacrymycetaceae</taxon>
        <taxon>Calocera</taxon>
    </lineage>
</organism>
<feature type="non-terminal residue" evidence="1">
    <location>
        <position position="83"/>
    </location>
</feature>
<dbReference type="AlphaFoldDB" id="A0A165DI68"/>
<keyword evidence="2" id="KW-1185">Reference proteome</keyword>
<dbReference type="OrthoDB" id="3050185at2759"/>
<accession>A0A165DI68</accession>
<name>A0A165DI68_9BASI</name>
<dbReference type="Proteomes" id="UP000076842">
    <property type="component" value="Unassembled WGS sequence"/>
</dbReference>
<evidence type="ECO:0000313" key="2">
    <source>
        <dbReference type="Proteomes" id="UP000076842"/>
    </source>
</evidence>
<dbReference type="InParanoid" id="A0A165DI68"/>
<proteinExistence type="predicted"/>
<sequence>LRSEPYVPDILGPTIPKRMDDASQSTDWYRAMVILFKPWRNLRDLIITANSWSDAYNAYEFSAMHRAIMRNMDAMNQAKEARD</sequence>